<comment type="function">
    <text evidence="15">Stores iron in a soluble, non-toxic, readily available form. Important for iron homeostasis. Iron is taken up in the ferrous form and deposited as ferric hydroxides after oxidation.</text>
</comment>
<comment type="subunit">
    <text evidence="13">Oligomer of 12 light (L) chains and 12 heavy (H) chains; L and H chains are disulfide-linked. The functional molecule forms a roughly spherical shell with a diameter of 12 nm and contains a central cavity into which the insoluble ferric iron core is deposited.</text>
</comment>
<evidence type="ECO:0000259" key="17">
    <source>
        <dbReference type="PROSITE" id="PS50905"/>
    </source>
</evidence>
<feature type="domain" description="Ferritin-like diiron" evidence="17">
    <location>
        <begin position="36"/>
        <end position="194"/>
    </location>
</feature>
<feature type="binding site" evidence="14">
    <location>
        <position position="88"/>
    </location>
    <ligand>
        <name>Fe cation</name>
        <dbReference type="ChEBI" id="CHEBI:24875"/>
        <label>1</label>
    </ligand>
</feature>
<dbReference type="GO" id="GO:0004322">
    <property type="term" value="F:ferroxidase activity"/>
    <property type="evidence" value="ECO:0007669"/>
    <property type="project" value="UniProtKB-EC"/>
</dbReference>
<evidence type="ECO:0000256" key="13">
    <source>
        <dbReference type="ARBA" id="ARBA00063343"/>
    </source>
</evidence>
<keyword evidence="11" id="KW-1015">Disulfide bond</keyword>
<dbReference type="Proteomes" id="UP001372834">
    <property type="component" value="Unassembled WGS sequence"/>
</dbReference>
<dbReference type="PANTHER" id="PTHR11431">
    <property type="entry name" value="FERRITIN"/>
    <property type="match status" value="1"/>
</dbReference>
<dbReference type="InterPro" id="IPR008331">
    <property type="entry name" value="Ferritin_DPS_dom"/>
</dbReference>
<dbReference type="EC" id="1.16.3.1" evidence="15"/>
<keyword evidence="4 15" id="KW-0409">Iron storage</keyword>
<feature type="binding site" evidence="14">
    <location>
        <position position="53"/>
    </location>
    <ligand>
        <name>Fe cation</name>
        <dbReference type="ChEBI" id="CHEBI:24875"/>
        <label>1</label>
    </ligand>
</feature>
<reference evidence="18 19" key="1">
    <citation type="submission" date="2023-10" db="EMBL/GenBank/DDBJ databases">
        <title>Genomes of two closely related lineages of the louse Polyplax serrata with different host specificities.</title>
        <authorList>
            <person name="Martinu J."/>
            <person name="Tarabai H."/>
            <person name="Stefka J."/>
            <person name="Hypsa V."/>
        </authorList>
    </citation>
    <scope>NUCLEOTIDE SEQUENCE [LARGE SCALE GENOMIC DNA]</scope>
    <source>
        <strain evidence="18">HR10_N</strain>
    </source>
</reference>
<evidence type="ECO:0000256" key="5">
    <source>
        <dbReference type="ARBA" id="ARBA00022525"/>
    </source>
</evidence>
<dbReference type="FunFam" id="1.20.1260.10:FF:000017">
    <property type="entry name" value="Ferritin"/>
    <property type="match status" value="1"/>
</dbReference>
<evidence type="ECO:0000256" key="11">
    <source>
        <dbReference type="ARBA" id="ARBA00023157"/>
    </source>
</evidence>
<dbReference type="GO" id="GO:0006826">
    <property type="term" value="P:iron ion transport"/>
    <property type="evidence" value="ECO:0007669"/>
    <property type="project" value="InterPro"/>
</dbReference>
<evidence type="ECO:0000256" key="3">
    <source>
        <dbReference type="ARBA" id="ARBA00007513"/>
    </source>
</evidence>
<evidence type="ECO:0000256" key="8">
    <source>
        <dbReference type="ARBA" id="ARBA00023002"/>
    </source>
</evidence>
<feature type="binding site" evidence="14">
    <location>
        <position position="91"/>
    </location>
    <ligand>
        <name>Fe cation</name>
        <dbReference type="ChEBI" id="CHEBI:24875"/>
        <label>1</label>
    </ligand>
</feature>
<feature type="signal peptide" evidence="16">
    <location>
        <begin position="1"/>
        <end position="20"/>
    </location>
</feature>
<dbReference type="SUPFAM" id="SSF47240">
    <property type="entry name" value="Ferritin-like"/>
    <property type="match status" value="1"/>
</dbReference>
<dbReference type="GO" id="GO:0006879">
    <property type="term" value="P:intracellular iron ion homeostasis"/>
    <property type="evidence" value="ECO:0007669"/>
    <property type="project" value="UniProtKB-KW"/>
</dbReference>
<dbReference type="InterPro" id="IPR012347">
    <property type="entry name" value="Ferritin-like"/>
</dbReference>
<evidence type="ECO:0000256" key="4">
    <source>
        <dbReference type="ARBA" id="ARBA00022434"/>
    </source>
</evidence>
<evidence type="ECO:0000256" key="6">
    <source>
        <dbReference type="ARBA" id="ARBA00022723"/>
    </source>
</evidence>
<comment type="similarity">
    <text evidence="3 15">Belongs to the ferritin family.</text>
</comment>
<comment type="subcellular location">
    <subcellularLocation>
        <location evidence="1">Golgi apparatus</location>
    </subcellularLocation>
    <subcellularLocation>
        <location evidence="2">Secreted</location>
    </subcellularLocation>
</comment>
<comment type="catalytic activity">
    <reaction evidence="12 15">
        <text>4 Fe(2+) + O2 + 4 H(+) = 4 Fe(3+) + 2 H2O</text>
        <dbReference type="Rhea" id="RHEA:11148"/>
        <dbReference type="ChEBI" id="CHEBI:15377"/>
        <dbReference type="ChEBI" id="CHEBI:15378"/>
        <dbReference type="ChEBI" id="CHEBI:15379"/>
        <dbReference type="ChEBI" id="CHEBI:29033"/>
        <dbReference type="ChEBI" id="CHEBI:29034"/>
        <dbReference type="EC" id="1.16.3.1"/>
    </reaction>
</comment>
<evidence type="ECO:0000313" key="18">
    <source>
        <dbReference type="EMBL" id="KAK6617137.1"/>
    </source>
</evidence>
<dbReference type="CDD" id="cd01056">
    <property type="entry name" value="Euk_Ferritin"/>
    <property type="match status" value="1"/>
</dbReference>
<keyword evidence="6 14" id="KW-0479">Metal-binding</keyword>
<dbReference type="GO" id="GO:0008199">
    <property type="term" value="F:ferric iron binding"/>
    <property type="evidence" value="ECO:0007669"/>
    <property type="project" value="InterPro"/>
</dbReference>
<accession>A0AAN8RYR6</accession>
<dbReference type="PROSITE" id="PS50905">
    <property type="entry name" value="FERRITIN_LIKE"/>
    <property type="match status" value="1"/>
</dbReference>
<feature type="chain" id="PRO_5043008689" description="Ferritin" evidence="16">
    <location>
        <begin position="21"/>
        <end position="215"/>
    </location>
</feature>
<organism evidence="18 19">
    <name type="scientific">Polyplax serrata</name>
    <name type="common">Common mouse louse</name>
    <dbReference type="NCBI Taxonomy" id="468196"/>
    <lineage>
        <taxon>Eukaryota</taxon>
        <taxon>Metazoa</taxon>
        <taxon>Ecdysozoa</taxon>
        <taxon>Arthropoda</taxon>
        <taxon>Hexapoda</taxon>
        <taxon>Insecta</taxon>
        <taxon>Pterygota</taxon>
        <taxon>Neoptera</taxon>
        <taxon>Paraneoptera</taxon>
        <taxon>Psocodea</taxon>
        <taxon>Troctomorpha</taxon>
        <taxon>Phthiraptera</taxon>
        <taxon>Anoplura</taxon>
        <taxon>Polyplacidae</taxon>
        <taxon>Polyplax</taxon>
    </lineage>
</organism>
<keyword evidence="8 15" id="KW-0560">Oxidoreductase</keyword>
<gene>
    <name evidence="18" type="ORF">RUM43_014739</name>
</gene>
<evidence type="ECO:0000256" key="12">
    <source>
        <dbReference type="ARBA" id="ARBA00047990"/>
    </source>
</evidence>
<dbReference type="Gene3D" id="1.20.1260.10">
    <property type="match status" value="1"/>
</dbReference>
<keyword evidence="7 16" id="KW-0732">Signal</keyword>
<evidence type="ECO:0000313" key="19">
    <source>
        <dbReference type="Proteomes" id="UP001372834"/>
    </source>
</evidence>
<comment type="caution">
    <text evidence="18">The sequence shown here is derived from an EMBL/GenBank/DDBJ whole genome shotgun (WGS) entry which is preliminary data.</text>
</comment>
<evidence type="ECO:0000256" key="16">
    <source>
        <dbReference type="SAM" id="SignalP"/>
    </source>
</evidence>
<dbReference type="GO" id="GO:0008198">
    <property type="term" value="F:ferrous iron binding"/>
    <property type="evidence" value="ECO:0007669"/>
    <property type="project" value="TreeGrafter"/>
</dbReference>
<evidence type="ECO:0000256" key="7">
    <source>
        <dbReference type="ARBA" id="ARBA00022729"/>
    </source>
</evidence>
<dbReference type="InterPro" id="IPR009078">
    <property type="entry name" value="Ferritin-like_SF"/>
</dbReference>
<dbReference type="PANTHER" id="PTHR11431:SF43">
    <property type="entry name" value="FERRITIN"/>
    <property type="match status" value="1"/>
</dbReference>
<dbReference type="Pfam" id="PF00210">
    <property type="entry name" value="Ferritin"/>
    <property type="match status" value="1"/>
</dbReference>
<keyword evidence="9 14" id="KW-0408">Iron</keyword>
<proteinExistence type="inferred from homology"/>
<evidence type="ECO:0000256" key="15">
    <source>
        <dbReference type="RuleBase" id="RU361145"/>
    </source>
</evidence>
<sequence length="215" mass="24818">MRNFLIVSFACSLFALSVDCKLHCKGPQPDIPRDWITMVDPCTKKMTEQIQEELAAAMTYLAMGAHFSRDNVNRPGLAEYFFKNANEEREHAVKLIEYLLMRGKLTENLNALIRDPMPDRTHWENAYKALKHSLVIETHVTSKIRDIIMTCETPVNPPFNDYHLVDYLTGEYLEEQHKGQRELAGMASVLGKMMEHHGTIGEFLFDKELQNNKLF</sequence>
<dbReference type="InterPro" id="IPR001519">
    <property type="entry name" value="Ferritin"/>
</dbReference>
<dbReference type="InterPro" id="IPR009040">
    <property type="entry name" value="Ferritin-like_diiron"/>
</dbReference>
<dbReference type="GO" id="GO:0005576">
    <property type="term" value="C:extracellular region"/>
    <property type="evidence" value="ECO:0007669"/>
    <property type="project" value="UniProtKB-SubCell"/>
</dbReference>
<evidence type="ECO:0000256" key="10">
    <source>
        <dbReference type="ARBA" id="ARBA00023034"/>
    </source>
</evidence>
<evidence type="ECO:0000256" key="9">
    <source>
        <dbReference type="ARBA" id="ARBA00023004"/>
    </source>
</evidence>
<evidence type="ECO:0000256" key="1">
    <source>
        <dbReference type="ARBA" id="ARBA00004555"/>
    </source>
</evidence>
<protein>
    <recommendedName>
        <fullName evidence="15">Ferritin</fullName>
        <ecNumber evidence="15">1.16.3.1</ecNumber>
    </recommendedName>
</protein>
<dbReference type="GO" id="GO:0005794">
    <property type="term" value="C:Golgi apparatus"/>
    <property type="evidence" value="ECO:0007669"/>
    <property type="project" value="UniProtKB-SubCell"/>
</dbReference>
<keyword evidence="10" id="KW-0333">Golgi apparatus</keyword>
<feature type="binding site" evidence="14">
    <location>
        <position position="137"/>
    </location>
    <ligand>
        <name>Fe cation</name>
        <dbReference type="ChEBI" id="CHEBI:24875"/>
        <label>1</label>
    </ligand>
</feature>
<dbReference type="AlphaFoldDB" id="A0AAN8RYR6"/>
<evidence type="ECO:0000256" key="2">
    <source>
        <dbReference type="ARBA" id="ARBA00004613"/>
    </source>
</evidence>
<keyword evidence="5" id="KW-0964">Secreted</keyword>
<name>A0AAN8RYR6_POLSC</name>
<dbReference type="EMBL" id="JAWJWE010000045">
    <property type="protein sequence ID" value="KAK6617137.1"/>
    <property type="molecule type" value="Genomic_DNA"/>
</dbReference>
<evidence type="ECO:0000256" key="14">
    <source>
        <dbReference type="PIRSR" id="PIRSR601519-1"/>
    </source>
</evidence>
<feature type="binding site" evidence="14">
    <location>
        <position position="176"/>
    </location>
    <ligand>
        <name>Fe cation</name>
        <dbReference type="ChEBI" id="CHEBI:24875"/>
        <label>1</label>
    </ligand>
</feature>